<protein>
    <submittedName>
        <fullName evidence="5">Aldo/keto reductase</fullName>
    </submittedName>
</protein>
<dbReference type="Pfam" id="PF00248">
    <property type="entry name" value="Aldo_ket_red"/>
    <property type="match status" value="1"/>
</dbReference>
<dbReference type="InterPro" id="IPR023210">
    <property type="entry name" value="NADP_OxRdtase_dom"/>
</dbReference>
<dbReference type="PANTHER" id="PTHR43150:SF4">
    <property type="entry name" value="L-GLYCERALDEHYDE 3-PHOSPHATE REDUCTASE"/>
    <property type="match status" value="1"/>
</dbReference>
<dbReference type="PANTHER" id="PTHR43150">
    <property type="entry name" value="HYPERKINETIC, ISOFORM M"/>
    <property type="match status" value="1"/>
</dbReference>
<evidence type="ECO:0000256" key="2">
    <source>
        <dbReference type="ARBA" id="ARBA00022857"/>
    </source>
</evidence>
<dbReference type="Proteomes" id="UP001529201">
    <property type="component" value="Unassembled WGS sequence"/>
</dbReference>
<evidence type="ECO:0000256" key="1">
    <source>
        <dbReference type="ARBA" id="ARBA00006515"/>
    </source>
</evidence>
<evidence type="ECO:0000259" key="4">
    <source>
        <dbReference type="Pfam" id="PF00248"/>
    </source>
</evidence>
<evidence type="ECO:0000313" key="5">
    <source>
        <dbReference type="EMBL" id="MDG9733680.1"/>
    </source>
</evidence>
<feature type="domain" description="NADP-dependent oxidoreductase" evidence="4">
    <location>
        <begin position="27"/>
        <end position="327"/>
    </location>
</feature>
<keyword evidence="6" id="KW-1185">Reference proteome</keyword>
<dbReference type="Gene3D" id="3.20.20.100">
    <property type="entry name" value="NADP-dependent oxidoreductase domain"/>
    <property type="match status" value="1"/>
</dbReference>
<comment type="similarity">
    <text evidence="1">Belongs to the shaker potassium channel beta subunit family.</text>
</comment>
<reference evidence="5 6" key="1">
    <citation type="submission" date="2023-02" db="EMBL/GenBank/DDBJ databases">
        <title>Antimicrobial susceptibility testing and tentative epidemiological cut-off values for Lactobacillaceae family species intended for ingestion.</title>
        <authorList>
            <person name="Noehr-Meldgaard K."/>
            <person name="Struve C."/>
            <person name="Ingmer H."/>
            <person name="Koza A."/>
            <person name="Al-Nakeeb K."/>
            <person name="Agersoe Y."/>
        </authorList>
    </citation>
    <scope>NUCLEOTIDE SEQUENCE [LARGE SCALE GENOMIC DNA]</scope>
    <source>
        <strain evidence="5 6">DSM 20193</strain>
    </source>
</reference>
<dbReference type="SUPFAM" id="SSF51430">
    <property type="entry name" value="NAD(P)-linked oxidoreductase"/>
    <property type="match status" value="1"/>
</dbReference>
<dbReference type="InterPro" id="IPR005399">
    <property type="entry name" value="K_chnl_volt-dep_bsu_KCNAB-rel"/>
</dbReference>
<evidence type="ECO:0000256" key="3">
    <source>
        <dbReference type="ARBA" id="ARBA00023002"/>
    </source>
</evidence>
<name>A0ABT6HD26_LEUPS</name>
<dbReference type="RefSeq" id="WP_010292622.1">
    <property type="nucleotide sequence ID" value="NZ_CP065993.1"/>
</dbReference>
<keyword evidence="2" id="KW-0521">NADP</keyword>
<dbReference type="EMBL" id="JARGDN010000005">
    <property type="protein sequence ID" value="MDG9733680.1"/>
    <property type="molecule type" value="Genomic_DNA"/>
</dbReference>
<keyword evidence="3" id="KW-0560">Oxidoreductase</keyword>
<accession>A0ABT6HD26</accession>
<dbReference type="GeneID" id="64343905"/>
<comment type="caution">
    <text evidence="5">The sequence shown here is derived from an EMBL/GenBank/DDBJ whole genome shotgun (WGS) entry which is preliminary data.</text>
</comment>
<gene>
    <name evidence="5" type="ORF">P1N92_06060</name>
</gene>
<dbReference type="InterPro" id="IPR036812">
    <property type="entry name" value="NAD(P)_OxRdtase_dom_sf"/>
</dbReference>
<evidence type="ECO:0000313" key="6">
    <source>
        <dbReference type="Proteomes" id="UP001529201"/>
    </source>
</evidence>
<organism evidence="5 6">
    <name type="scientific">Leuconostoc pseudomesenteroides</name>
    <dbReference type="NCBI Taxonomy" id="33968"/>
    <lineage>
        <taxon>Bacteria</taxon>
        <taxon>Bacillati</taxon>
        <taxon>Bacillota</taxon>
        <taxon>Bacilli</taxon>
        <taxon>Lactobacillales</taxon>
        <taxon>Lactobacillaceae</taxon>
        <taxon>Leuconostoc</taxon>
    </lineage>
</organism>
<sequence>MYSANTDRYQEMIYNRLGASGLKISAVSLGLWHNFGSVDSLENQKKIIHQAFDLGITYYDLANNYGPVPGSAEENFGHVLSRDMKAYRDEMIISSKAGYHMWEGPYGDWGSRKSIIASANQSLQRMGLEYFDIFYSHRPDPKTAIEETALALDQLVREGKALYIGVSNYDGKQTSAISKIFHELKTPFVVNQSRYNMFNRKIEGDLLPVLKDNNKAAVVFSPLAQGLLTNRYLNGIPDDSRAAKSSSPFLKKEQVEKTLNTVKELECVAEKREQTLAEMAIAWNLRQKEVSSVIVGASRSEQLQNSVNALKNLTFSVEELKIIDKILDDVD</sequence>
<proteinExistence type="inferred from homology"/>